<dbReference type="PANTHER" id="PTHR10803">
    <property type="entry name" value="ARSENICAL PUMP-DRIVING ATPASE ARSENITE-TRANSLOCATING ATPASE"/>
    <property type="match status" value="1"/>
</dbReference>
<dbReference type="InterPro" id="IPR016300">
    <property type="entry name" value="ATPase_ArsA/GET3"/>
</dbReference>
<dbReference type="GO" id="GO:0005524">
    <property type="term" value="F:ATP binding"/>
    <property type="evidence" value="ECO:0007669"/>
    <property type="project" value="InterPro"/>
</dbReference>
<comment type="caution">
    <text evidence="4">The sequence shown here is derived from an EMBL/GenBank/DDBJ whole genome shotgun (WGS) entry which is preliminary data.</text>
</comment>
<feature type="compositionally biased region" description="Polar residues" evidence="2">
    <location>
        <begin position="16"/>
        <end position="26"/>
    </location>
</feature>
<reference evidence="4 5" key="2">
    <citation type="submission" date="2019-08" db="EMBL/GenBank/DDBJ databases">
        <title>Amycolatopsis acidicola sp. nov., isolated from peat swamp forest soil.</title>
        <authorList>
            <person name="Srisuk N."/>
        </authorList>
    </citation>
    <scope>NUCLEOTIDE SEQUENCE [LARGE SCALE GENOMIC DNA]</scope>
    <source>
        <strain evidence="4 5">TBRC 6029</strain>
    </source>
</reference>
<dbReference type="GO" id="GO:0016887">
    <property type="term" value="F:ATP hydrolysis activity"/>
    <property type="evidence" value="ECO:0007669"/>
    <property type="project" value="InterPro"/>
</dbReference>
<feature type="domain" description="ArsA/GET3 Anion-transporting ATPase-like" evidence="3">
    <location>
        <begin position="126"/>
        <end position="226"/>
    </location>
</feature>
<dbReference type="EMBL" id="VJWX01000004">
    <property type="protein sequence ID" value="TVT62479.1"/>
    <property type="molecule type" value="Genomic_DNA"/>
</dbReference>
<dbReference type="CDD" id="cd02035">
    <property type="entry name" value="ArsA"/>
    <property type="match status" value="1"/>
</dbReference>
<dbReference type="SUPFAM" id="SSF52540">
    <property type="entry name" value="P-loop containing nucleoside triphosphate hydrolases"/>
    <property type="match status" value="1"/>
</dbReference>
<evidence type="ECO:0000256" key="2">
    <source>
        <dbReference type="SAM" id="MobiDB-lite"/>
    </source>
</evidence>
<dbReference type="Gene3D" id="3.40.50.300">
    <property type="entry name" value="P-loop containing nucleotide triphosphate hydrolases"/>
    <property type="match status" value="1"/>
</dbReference>
<accession>A0A558DN82</accession>
<organism evidence="4 5">
    <name type="scientific">Amycolatopsis rhizosphaerae</name>
    <dbReference type="NCBI Taxonomy" id="2053003"/>
    <lineage>
        <taxon>Bacteria</taxon>
        <taxon>Bacillati</taxon>
        <taxon>Actinomycetota</taxon>
        <taxon>Actinomycetes</taxon>
        <taxon>Pseudonocardiales</taxon>
        <taxon>Pseudonocardiaceae</taxon>
        <taxon>Amycolatopsis</taxon>
    </lineage>
</organism>
<name>A0A558DN82_9PSEU</name>
<reference evidence="4 5" key="1">
    <citation type="submission" date="2019-07" db="EMBL/GenBank/DDBJ databases">
        <authorList>
            <person name="Duangmal K."/>
            <person name="Teo W.F.A."/>
        </authorList>
    </citation>
    <scope>NUCLEOTIDE SEQUENCE [LARGE SCALE GENOMIC DNA]</scope>
    <source>
        <strain evidence="4 5">TBRC 6029</strain>
    </source>
</reference>
<dbReference type="InterPro" id="IPR027417">
    <property type="entry name" value="P-loop_NTPase"/>
</dbReference>
<evidence type="ECO:0000256" key="1">
    <source>
        <dbReference type="ARBA" id="ARBA00011040"/>
    </source>
</evidence>
<evidence type="ECO:0000313" key="4">
    <source>
        <dbReference type="EMBL" id="TVT62479.1"/>
    </source>
</evidence>
<dbReference type="PANTHER" id="PTHR10803:SF3">
    <property type="entry name" value="ATPASE GET3"/>
    <property type="match status" value="1"/>
</dbReference>
<comment type="similarity">
    <text evidence="1">Belongs to the arsA ATPase family.</text>
</comment>
<sequence>MRRRRAGSSASAPRTVSASSAPTVTCSRRTRWPVSRSSSPVRARSRSPRSTNSPRCWAIRKRPRVTTTSEIAVFRAFAGTVASAAEGIVVLDTAPTGHTLLLLDAAQSYQRDVARHSDGDSDGVPQLLDRLRDPAFTTLLLVTLPEPTPVHEAAQLQADLQRAGIQPTAWIVNQSLAATMTRDPVLAGRSRQETRWIAEVGNHHNTLAVVPWQAEPPTGVDALTRLCAEPNHASATAAPLG</sequence>
<proteinExistence type="inferred from homology"/>
<dbReference type="Proteomes" id="UP000320011">
    <property type="component" value="Unassembled WGS sequence"/>
</dbReference>
<feature type="compositionally biased region" description="Low complexity" evidence="2">
    <location>
        <begin position="32"/>
        <end position="55"/>
    </location>
</feature>
<dbReference type="AlphaFoldDB" id="A0A558DN82"/>
<dbReference type="Pfam" id="PF02374">
    <property type="entry name" value="ArsA_ATPase"/>
    <property type="match status" value="2"/>
</dbReference>
<dbReference type="OrthoDB" id="9780677at2"/>
<evidence type="ECO:0000313" key="5">
    <source>
        <dbReference type="Proteomes" id="UP000320011"/>
    </source>
</evidence>
<feature type="region of interest" description="Disordered" evidence="2">
    <location>
        <begin position="1"/>
        <end position="57"/>
    </location>
</feature>
<evidence type="ECO:0000259" key="3">
    <source>
        <dbReference type="Pfam" id="PF02374"/>
    </source>
</evidence>
<feature type="domain" description="ArsA/GET3 Anion-transporting ATPase-like" evidence="3">
    <location>
        <begin position="68"/>
        <end position="111"/>
    </location>
</feature>
<protein>
    <recommendedName>
        <fullName evidence="3">ArsA/GET3 Anion-transporting ATPase-like domain-containing protein</fullName>
    </recommendedName>
</protein>
<keyword evidence="5" id="KW-1185">Reference proteome</keyword>
<gene>
    <name evidence="4" type="ORF">FNH05_00900</name>
</gene>
<dbReference type="InterPro" id="IPR025723">
    <property type="entry name" value="ArsA/GET3_ATPase-like"/>
</dbReference>